<dbReference type="EMBL" id="CP114040">
    <property type="protein sequence ID" value="WAS89676.1"/>
    <property type="molecule type" value="Genomic_DNA"/>
</dbReference>
<dbReference type="SUPFAM" id="SSF52833">
    <property type="entry name" value="Thioredoxin-like"/>
    <property type="match status" value="1"/>
</dbReference>
<dbReference type="RefSeq" id="WP_269031986.1">
    <property type="nucleotide sequence ID" value="NZ_CP114040.1"/>
</dbReference>
<dbReference type="PROSITE" id="PS51257">
    <property type="entry name" value="PROKAR_LIPOPROTEIN"/>
    <property type="match status" value="1"/>
</dbReference>
<gene>
    <name evidence="2" type="ORF">O0S08_26075</name>
</gene>
<dbReference type="Gene3D" id="3.40.30.10">
    <property type="entry name" value="Glutaredoxin"/>
    <property type="match status" value="1"/>
</dbReference>
<keyword evidence="3" id="KW-1185">Reference proteome</keyword>
<dbReference type="InterPro" id="IPR036249">
    <property type="entry name" value="Thioredoxin-like_sf"/>
</dbReference>
<proteinExistence type="predicted"/>
<evidence type="ECO:0000256" key="1">
    <source>
        <dbReference type="SAM" id="MobiDB-lite"/>
    </source>
</evidence>
<reference evidence="2" key="1">
    <citation type="submission" date="2022-11" db="EMBL/GenBank/DDBJ databases">
        <title>Minimal conservation of predation-associated metabolite biosynthetic gene clusters underscores biosynthetic potential of Myxococcota including descriptions for ten novel species: Archangium lansinium sp. nov., Myxococcus landrumus sp. nov., Nannocystis bai.</title>
        <authorList>
            <person name="Ahearne A."/>
            <person name="Stevens C."/>
            <person name="Dowd S."/>
        </authorList>
    </citation>
    <scope>NUCLEOTIDE SEQUENCE</scope>
    <source>
        <strain evidence="2">Fl3</strain>
    </source>
</reference>
<name>A0ABY7GRU6_9BACT</name>
<evidence type="ECO:0000313" key="2">
    <source>
        <dbReference type="EMBL" id="WAS89676.1"/>
    </source>
</evidence>
<protein>
    <submittedName>
        <fullName evidence="2">Thioredoxin family protein</fullName>
    </submittedName>
</protein>
<dbReference type="CDD" id="cd02947">
    <property type="entry name" value="TRX_family"/>
    <property type="match status" value="1"/>
</dbReference>
<organism evidence="2 3">
    <name type="scientific">Nannocystis punicea</name>
    <dbReference type="NCBI Taxonomy" id="2995304"/>
    <lineage>
        <taxon>Bacteria</taxon>
        <taxon>Pseudomonadati</taxon>
        <taxon>Myxococcota</taxon>
        <taxon>Polyangia</taxon>
        <taxon>Nannocystales</taxon>
        <taxon>Nannocystaceae</taxon>
        <taxon>Nannocystis</taxon>
    </lineage>
</organism>
<feature type="region of interest" description="Disordered" evidence="1">
    <location>
        <begin position="19"/>
        <end position="41"/>
    </location>
</feature>
<dbReference type="Proteomes" id="UP001164459">
    <property type="component" value="Chromosome"/>
</dbReference>
<sequence length="187" mass="19568">MSADLPRTLAVAAVLAASGCRSTGTTPPSSPSPSQDQAPPVLVGPLERATVERDVPGWISDAEIDREAAAKLASVPPGAEVTVILGTWCGDSRREVPRLWRALDAAGAALPFTVKYVGVDRQKTAPELDKAALDLRYVPTVIVVRDGREVGRIVESAPDGIERELLALLDGSKTGLVTGRTDLGPSP</sequence>
<accession>A0ABY7GRU6</accession>
<evidence type="ECO:0000313" key="3">
    <source>
        <dbReference type="Proteomes" id="UP001164459"/>
    </source>
</evidence>